<name>A0ABQ3UVX2_9CHLR</name>
<dbReference type="Pfam" id="PF08545">
    <property type="entry name" value="ACP_syn_III"/>
    <property type="match status" value="1"/>
</dbReference>
<evidence type="ECO:0000313" key="6">
    <source>
        <dbReference type="Proteomes" id="UP000654345"/>
    </source>
</evidence>
<keyword evidence="6" id="KW-1185">Reference proteome</keyword>
<evidence type="ECO:0000256" key="1">
    <source>
        <dbReference type="ARBA" id="ARBA00022679"/>
    </source>
</evidence>
<keyword evidence="2" id="KW-0012">Acyltransferase</keyword>
<dbReference type="PANTHER" id="PTHR34069:SF3">
    <property type="entry name" value="ACYL-COA:ACYL-COA ALKYLTRANSFERASE"/>
    <property type="match status" value="1"/>
</dbReference>
<dbReference type="SUPFAM" id="SSF53901">
    <property type="entry name" value="Thiolase-like"/>
    <property type="match status" value="1"/>
</dbReference>
<dbReference type="Pfam" id="PF08541">
    <property type="entry name" value="ACP_syn_III_C"/>
    <property type="match status" value="1"/>
</dbReference>
<keyword evidence="1" id="KW-0808">Transferase</keyword>
<dbReference type="PANTHER" id="PTHR34069">
    <property type="entry name" value="3-OXOACYL-[ACYL-CARRIER-PROTEIN] SYNTHASE 3"/>
    <property type="match status" value="1"/>
</dbReference>
<dbReference type="Proteomes" id="UP000654345">
    <property type="component" value="Unassembled WGS sequence"/>
</dbReference>
<feature type="domain" description="Beta-ketoacyl-[acyl-carrier-protein] synthase III N-terminal" evidence="4">
    <location>
        <begin position="132"/>
        <end position="213"/>
    </location>
</feature>
<feature type="domain" description="Beta-ketoacyl-[acyl-carrier-protein] synthase III C-terminal" evidence="3">
    <location>
        <begin position="271"/>
        <end position="358"/>
    </location>
</feature>
<proteinExistence type="predicted"/>
<comment type="caution">
    <text evidence="5">The sequence shown here is derived from an EMBL/GenBank/DDBJ whole genome shotgun (WGS) entry which is preliminary data.</text>
</comment>
<gene>
    <name evidence="5" type="primary">fabH_2</name>
    <name evidence="5" type="ORF">KSB_50300</name>
</gene>
<evidence type="ECO:0000259" key="3">
    <source>
        <dbReference type="Pfam" id="PF08541"/>
    </source>
</evidence>
<dbReference type="InterPro" id="IPR013747">
    <property type="entry name" value="ACP_syn_III_C"/>
</dbReference>
<reference evidence="5 6" key="1">
    <citation type="journal article" date="2021" name="Int. J. Syst. Evol. Microbiol.">
        <title>Reticulibacter mediterranei gen. nov., sp. nov., within the new family Reticulibacteraceae fam. nov., and Ktedonospora formicarum gen. nov., sp. nov., Ktedonobacter robiniae sp. nov., Dictyobacter formicarum sp. nov. and Dictyobacter arantiisoli sp. nov., belonging to the class Ktedonobacteria.</title>
        <authorList>
            <person name="Yabe S."/>
            <person name="Zheng Y."/>
            <person name="Wang C.M."/>
            <person name="Sakai Y."/>
            <person name="Abe K."/>
            <person name="Yokota A."/>
            <person name="Donadio S."/>
            <person name="Cavaletti L."/>
            <person name="Monciardini P."/>
        </authorList>
    </citation>
    <scope>NUCLEOTIDE SEQUENCE [LARGE SCALE GENOMIC DNA]</scope>
    <source>
        <strain evidence="5 6">SOSP1-30</strain>
    </source>
</reference>
<evidence type="ECO:0000313" key="5">
    <source>
        <dbReference type="EMBL" id="GHO56555.1"/>
    </source>
</evidence>
<organism evidence="5 6">
    <name type="scientific">Ktedonobacter robiniae</name>
    <dbReference type="NCBI Taxonomy" id="2778365"/>
    <lineage>
        <taxon>Bacteria</taxon>
        <taxon>Bacillati</taxon>
        <taxon>Chloroflexota</taxon>
        <taxon>Ktedonobacteria</taxon>
        <taxon>Ktedonobacterales</taxon>
        <taxon>Ktedonobacteraceae</taxon>
        <taxon>Ktedonobacter</taxon>
    </lineage>
</organism>
<dbReference type="NCBIfam" id="NF005308">
    <property type="entry name" value="PRK06840.1"/>
    <property type="match status" value="1"/>
</dbReference>
<dbReference type="Gene3D" id="3.40.47.10">
    <property type="match status" value="2"/>
</dbReference>
<dbReference type="RefSeq" id="WP_201373033.1">
    <property type="nucleotide sequence ID" value="NZ_BNJG01000002.1"/>
</dbReference>
<evidence type="ECO:0000259" key="4">
    <source>
        <dbReference type="Pfam" id="PF08545"/>
    </source>
</evidence>
<evidence type="ECO:0000256" key="2">
    <source>
        <dbReference type="ARBA" id="ARBA00023315"/>
    </source>
</evidence>
<protein>
    <submittedName>
        <fullName evidence="5">3-oxoacyl-[acyl-carrier-protein] synthase 3</fullName>
    </submittedName>
</protein>
<accession>A0ABQ3UVX2</accession>
<sequence length="359" mass="39679">MSLEQNASQEQSGFRAIEGEDGGLAAPIGLVAFATYLPEQVQDATYIAEQSGIPEEIVREKLGIEQKRRASYEDQTSVMAVRAAQRVLELAALEPGEIDLVLYSGSMHKDFYVWSAANRIQYLLGAKNAYAFELAALCTTNVLALKVARDLMRSDTRLRTVLICGGHRTADLIDFREASSRFLFNLSDGGSAMLLKRDYVLNQVLNSAFITDGSLAEDVIIPAGGTRHPTSRETLEQGLHTFHVPDTEHLRQGLDLISEQRFVQVVSDAVERSGYCVEDIDLLAINHMKPSMHRRILSMLNLREEQSIYLSDYGHIGAPDQVLALELAQQRDMLRPGQLVVLASAGLGFTWGATALRWG</sequence>
<dbReference type="InterPro" id="IPR013751">
    <property type="entry name" value="ACP_syn_III_N"/>
</dbReference>
<dbReference type="InterPro" id="IPR016039">
    <property type="entry name" value="Thiolase-like"/>
</dbReference>
<dbReference type="EMBL" id="BNJG01000002">
    <property type="protein sequence ID" value="GHO56555.1"/>
    <property type="molecule type" value="Genomic_DNA"/>
</dbReference>